<dbReference type="AlphaFoldDB" id="A0A1D1YQU0"/>
<evidence type="ECO:0000256" key="2">
    <source>
        <dbReference type="ARBA" id="ARBA00022448"/>
    </source>
</evidence>
<organism evidence="9">
    <name type="scientific">Anthurium amnicola</name>
    <dbReference type="NCBI Taxonomy" id="1678845"/>
    <lineage>
        <taxon>Eukaryota</taxon>
        <taxon>Viridiplantae</taxon>
        <taxon>Streptophyta</taxon>
        <taxon>Embryophyta</taxon>
        <taxon>Tracheophyta</taxon>
        <taxon>Spermatophyta</taxon>
        <taxon>Magnoliopsida</taxon>
        <taxon>Liliopsida</taxon>
        <taxon>Araceae</taxon>
        <taxon>Pothoideae</taxon>
        <taxon>Potheae</taxon>
        <taxon>Anthurium</taxon>
    </lineage>
</organism>
<keyword evidence="2" id="KW-0813">Transport</keyword>
<feature type="non-terminal residue" evidence="9">
    <location>
        <position position="1"/>
    </location>
</feature>
<dbReference type="GO" id="GO:0017056">
    <property type="term" value="F:structural constituent of nuclear pore"/>
    <property type="evidence" value="ECO:0007669"/>
    <property type="project" value="InterPro"/>
</dbReference>
<dbReference type="PANTHER" id="PTHR13257:SF0">
    <property type="entry name" value="NUCLEAR PORE COMPLEX PROTEIN NUP88"/>
    <property type="match status" value="1"/>
</dbReference>
<dbReference type="SUPFAM" id="SSF50978">
    <property type="entry name" value="WD40 repeat-like"/>
    <property type="match status" value="1"/>
</dbReference>
<keyword evidence="7" id="KW-0539">Nucleus</keyword>
<evidence type="ECO:0000256" key="1">
    <source>
        <dbReference type="ARBA" id="ARBA00004567"/>
    </source>
</evidence>
<dbReference type="InterPro" id="IPR036322">
    <property type="entry name" value="WD40_repeat_dom_sf"/>
</dbReference>
<evidence type="ECO:0000256" key="3">
    <source>
        <dbReference type="ARBA" id="ARBA00022816"/>
    </source>
</evidence>
<evidence type="ECO:0000256" key="5">
    <source>
        <dbReference type="ARBA" id="ARBA00023010"/>
    </source>
</evidence>
<dbReference type="GO" id="GO:0006406">
    <property type="term" value="P:mRNA export from nucleus"/>
    <property type="evidence" value="ECO:0007669"/>
    <property type="project" value="TreeGrafter"/>
</dbReference>
<keyword evidence="4" id="KW-0653">Protein transport</keyword>
<sequence>SLLLPILSVLCCHQRLLPPAVETSGRPSMEGGRQGGGGARRAASAPSSSASSATAVEWLPLQRHPVFDGNRGATVETDTTIAENGVGSRNLAAWDAASSRLFVWDLEGRRLHRLSVRFGDPDGPAPAEAACPWETLLPGSQINFLVHHVSLNREGSSVLLVCSGGLCVMHIYDRISSYENTTVCRTVSVGAQTYLVQNNILRILQASWHPYSSTHFGVLSSDSVFRIYDLSSDLERPEQEYFLQPVEPGSCQNAASVCPVTFSFGGEHLWDRFTVFILFSDGTVYILCPVVPFGSVFTLPSIKEIYEDAIEFGLKSSNSKAVSNCRLAVDWLEATFTELTDQGNERINLPVLRAHSYAPIDASLSLQGPLRRVYHNEEVEDLEMWGADCEGRAVAFLYDSIGKDSVLVIVWSSGQLQVHALADEVQPLWNVGSSPRLRMNSQGHVIGVSMICESNPQESPNKRFVQGTISNNMTDTVWLGNPPPLLRLAVVDLALPKVALNHPWSLFSDPLVSERIYCLHGGGIDLIILHSLPFSNLPSGIDELARAPSVHNILSTCHGETCSPLLSGFVGIADSYGDSWVIVVTSSYECILLDMKGWKDMLPHFVDVNAKASGPEDVVIRDIISKDILNGPKVVIIPDSTSLRSLSPDSIEGRSTLHHYLKLFHENYVEYAHKVYVELKQHGDHLKAILDEQQSRLQEINGLLCKCEDREPKLKDQINHAVEVYRLLDQRLQSFKNLPGANRKPLSKAEREFRVQLERFRNVELGALHSSIEALNVRLRRCLHNSPGGTTTTQRHIKGRMNHALDARISQLKSTVEKLSHVNDESVNKIKLIGQSIGSEENNN</sequence>
<comment type="subcellular location">
    <subcellularLocation>
        <location evidence="1">Nucleus</location>
        <location evidence="1">Nuclear pore complex</location>
    </subcellularLocation>
</comment>
<dbReference type="GO" id="GO:0006606">
    <property type="term" value="P:protein import into nucleus"/>
    <property type="evidence" value="ECO:0007669"/>
    <property type="project" value="TreeGrafter"/>
</dbReference>
<dbReference type="GO" id="GO:0005643">
    <property type="term" value="C:nuclear pore"/>
    <property type="evidence" value="ECO:0007669"/>
    <property type="project" value="UniProtKB-SubCell"/>
</dbReference>
<protein>
    <submittedName>
        <fullName evidence="9">Nuclear pore complex protein Nup88</fullName>
    </submittedName>
</protein>
<dbReference type="InterPro" id="IPR019321">
    <property type="entry name" value="Nucleoporin_Nup88"/>
</dbReference>
<dbReference type="InterPro" id="IPR037700">
    <property type="entry name" value="NUP88/NUP82"/>
</dbReference>
<evidence type="ECO:0000256" key="7">
    <source>
        <dbReference type="ARBA" id="ARBA00023242"/>
    </source>
</evidence>
<dbReference type="GO" id="GO:0000056">
    <property type="term" value="P:ribosomal small subunit export from nucleus"/>
    <property type="evidence" value="ECO:0007669"/>
    <property type="project" value="InterPro"/>
</dbReference>
<evidence type="ECO:0000256" key="6">
    <source>
        <dbReference type="ARBA" id="ARBA00023132"/>
    </source>
</evidence>
<evidence type="ECO:0000256" key="8">
    <source>
        <dbReference type="SAM" id="MobiDB-lite"/>
    </source>
</evidence>
<evidence type="ECO:0000313" key="9">
    <source>
        <dbReference type="EMBL" id="JAT56996.1"/>
    </source>
</evidence>
<accession>A0A1D1YQU0</accession>
<keyword evidence="5" id="KW-0811">Translocation</keyword>
<dbReference type="PANTHER" id="PTHR13257">
    <property type="entry name" value="NUCLEOPORIN NUP84-RELATED"/>
    <property type="match status" value="1"/>
</dbReference>
<keyword evidence="6" id="KW-0906">Nuclear pore complex</keyword>
<feature type="region of interest" description="Disordered" evidence="8">
    <location>
        <begin position="20"/>
        <end position="47"/>
    </location>
</feature>
<dbReference type="Pfam" id="PF10168">
    <property type="entry name" value="Nup88"/>
    <property type="match status" value="1"/>
</dbReference>
<dbReference type="EMBL" id="GDJX01010940">
    <property type="protein sequence ID" value="JAT56996.1"/>
    <property type="molecule type" value="Transcribed_RNA"/>
</dbReference>
<dbReference type="GO" id="GO:0000055">
    <property type="term" value="P:ribosomal large subunit export from nucleus"/>
    <property type="evidence" value="ECO:0007669"/>
    <property type="project" value="InterPro"/>
</dbReference>
<name>A0A1D1YQU0_9ARAE</name>
<reference evidence="9" key="1">
    <citation type="submission" date="2015-07" db="EMBL/GenBank/DDBJ databases">
        <title>Transcriptome Assembly of Anthurium amnicola.</title>
        <authorList>
            <person name="Suzuki J."/>
        </authorList>
    </citation>
    <scope>NUCLEOTIDE SEQUENCE</scope>
</reference>
<keyword evidence="3" id="KW-0509">mRNA transport</keyword>
<proteinExistence type="predicted"/>
<gene>
    <name evidence="9" type="primary">Nup88</name>
    <name evidence="9" type="ORF">g.39626</name>
</gene>
<evidence type="ECO:0000256" key="4">
    <source>
        <dbReference type="ARBA" id="ARBA00022927"/>
    </source>
</evidence>